<reference evidence="1" key="1">
    <citation type="submission" date="2017-03" db="EMBL/GenBank/DDBJ databases">
        <title>The mitochondrial genome of the carnivorous plant Utricularia reniformis (Lentibulariaceae): structure, comparative analysis and evolutionary landmarks.</title>
        <authorList>
            <person name="Silva S.R."/>
            <person name="Alvarenga D.O."/>
            <person name="Michael T.P."/>
            <person name="Miranda V.F.O."/>
            <person name="Varani A.M."/>
        </authorList>
    </citation>
    <scope>NUCLEOTIDE SEQUENCE</scope>
</reference>
<geneLocation type="mitochondrion" evidence="1"/>
<gene>
    <name evidence="1" type="ORF">AEK19_MT1634</name>
</gene>
<dbReference type="PROSITE" id="PS51257">
    <property type="entry name" value="PROKAR_LIPOPROTEIN"/>
    <property type="match status" value="1"/>
</dbReference>
<name>A0A1Y0B345_9LAMI</name>
<proteinExistence type="predicted"/>
<protein>
    <submittedName>
        <fullName evidence="1">Uncharacterized protein</fullName>
    </submittedName>
</protein>
<dbReference type="EMBL" id="KY774314">
    <property type="protein sequence ID" value="ART31818.1"/>
    <property type="molecule type" value="Genomic_DNA"/>
</dbReference>
<organism evidence="1">
    <name type="scientific">Utricularia reniformis</name>
    <dbReference type="NCBI Taxonomy" id="192314"/>
    <lineage>
        <taxon>Eukaryota</taxon>
        <taxon>Viridiplantae</taxon>
        <taxon>Streptophyta</taxon>
        <taxon>Embryophyta</taxon>
        <taxon>Tracheophyta</taxon>
        <taxon>Spermatophyta</taxon>
        <taxon>Magnoliopsida</taxon>
        <taxon>eudicotyledons</taxon>
        <taxon>Gunneridae</taxon>
        <taxon>Pentapetalae</taxon>
        <taxon>asterids</taxon>
        <taxon>lamiids</taxon>
        <taxon>Lamiales</taxon>
        <taxon>Lentibulariaceae</taxon>
        <taxon>Utricularia</taxon>
    </lineage>
</organism>
<accession>A0A1Y0B345</accession>
<sequence>MKRISMAFFISFLGCPISRESKLLVSRVRR</sequence>
<dbReference type="AlphaFoldDB" id="A0A1Y0B345"/>
<keyword evidence="1" id="KW-0496">Mitochondrion</keyword>
<evidence type="ECO:0000313" key="1">
    <source>
        <dbReference type="EMBL" id="ART31818.1"/>
    </source>
</evidence>